<organism evidence="2 3">
    <name type="scientific">Mycena maculata</name>
    <dbReference type="NCBI Taxonomy" id="230809"/>
    <lineage>
        <taxon>Eukaryota</taxon>
        <taxon>Fungi</taxon>
        <taxon>Dikarya</taxon>
        <taxon>Basidiomycota</taxon>
        <taxon>Agaricomycotina</taxon>
        <taxon>Agaricomycetes</taxon>
        <taxon>Agaricomycetidae</taxon>
        <taxon>Agaricales</taxon>
        <taxon>Marasmiineae</taxon>
        <taxon>Mycenaceae</taxon>
        <taxon>Mycena</taxon>
    </lineage>
</organism>
<proteinExistence type="predicted"/>
<accession>A0AAD7KAM9</accession>
<dbReference type="AlphaFoldDB" id="A0AAD7KAM9"/>
<reference evidence="2" key="1">
    <citation type="submission" date="2023-03" db="EMBL/GenBank/DDBJ databases">
        <title>Massive genome expansion in bonnet fungi (Mycena s.s.) driven by repeated elements and novel gene families across ecological guilds.</title>
        <authorList>
            <consortium name="Lawrence Berkeley National Laboratory"/>
            <person name="Harder C.B."/>
            <person name="Miyauchi S."/>
            <person name="Viragh M."/>
            <person name="Kuo A."/>
            <person name="Thoen E."/>
            <person name="Andreopoulos B."/>
            <person name="Lu D."/>
            <person name="Skrede I."/>
            <person name="Drula E."/>
            <person name="Henrissat B."/>
            <person name="Morin E."/>
            <person name="Kohler A."/>
            <person name="Barry K."/>
            <person name="LaButti K."/>
            <person name="Morin E."/>
            <person name="Salamov A."/>
            <person name="Lipzen A."/>
            <person name="Mereny Z."/>
            <person name="Hegedus B."/>
            <person name="Baldrian P."/>
            <person name="Stursova M."/>
            <person name="Weitz H."/>
            <person name="Taylor A."/>
            <person name="Grigoriev I.V."/>
            <person name="Nagy L.G."/>
            <person name="Martin F."/>
            <person name="Kauserud H."/>
        </authorList>
    </citation>
    <scope>NUCLEOTIDE SEQUENCE</scope>
    <source>
        <strain evidence="2">CBHHK188m</strain>
    </source>
</reference>
<dbReference type="EMBL" id="JARJLG010000004">
    <property type="protein sequence ID" value="KAJ7781836.1"/>
    <property type="molecule type" value="Genomic_DNA"/>
</dbReference>
<dbReference type="Gene3D" id="2.120.10.70">
    <property type="entry name" value="Fucose-specific lectin"/>
    <property type="match status" value="1"/>
</dbReference>
<feature type="signal peptide" evidence="1">
    <location>
        <begin position="1"/>
        <end position="19"/>
    </location>
</feature>
<keyword evidence="1" id="KW-0732">Signal</keyword>
<evidence type="ECO:0000313" key="3">
    <source>
        <dbReference type="Proteomes" id="UP001215280"/>
    </source>
</evidence>
<evidence type="ECO:0000256" key="1">
    <source>
        <dbReference type="SAM" id="SignalP"/>
    </source>
</evidence>
<feature type="chain" id="PRO_5041936553" description="Fucose-specific lectin" evidence="1">
    <location>
        <begin position="20"/>
        <end position="198"/>
    </location>
</feature>
<protein>
    <recommendedName>
        <fullName evidence="4">Fucose-specific lectin</fullName>
    </recommendedName>
</protein>
<evidence type="ECO:0008006" key="4">
    <source>
        <dbReference type="Google" id="ProtNLM"/>
    </source>
</evidence>
<name>A0AAD7KAM9_9AGAR</name>
<comment type="caution">
    <text evidence="2">The sequence shown here is derived from an EMBL/GenBank/DDBJ whole genome shotgun (WGS) entry which is preliminary data.</text>
</comment>
<keyword evidence="3" id="KW-1185">Reference proteome</keyword>
<dbReference type="Proteomes" id="UP001215280">
    <property type="component" value="Unassembled WGS sequence"/>
</dbReference>
<gene>
    <name evidence="2" type="ORF">DFH07DRAFT_389265</name>
</gene>
<sequence>MFVLPSLSALFVSLGFAAAQTWSPTGFSVVNVGPSGARTYFYDSGTIVELSTLAVPSNPAGYNTAWVADFSLATLYNLVNVTPFTDIATIGYISPATGGLVVRLFYQTTDGVIRTAYHSGVAGDPPWSLDPVEIATVPLGSPLSAFQSNLNGVLPEILVIQYTDVNGLLTQRFTTTDGIDGTWSAPVTITTQETGVCT</sequence>
<evidence type="ECO:0000313" key="2">
    <source>
        <dbReference type="EMBL" id="KAJ7781836.1"/>
    </source>
</evidence>